<evidence type="ECO:0000256" key="1">
    <source>
        <dbReference type="SAM" id="MobiDB-lite"/>
    </source>
</evidence>
<feature type="compositionally biased region" description="Polar residues" evidence="1">
    <location>
        <begin position="1"/>
        <end position="12"/>
    </location>
</feature>
<comment type="caution">
    <text evidence="2">The sequence shown here is derived from an EMBL/GenBank/DDBJ whole genome shotgun (WGS) entry which is preliminary data.</text>
</comment>
<dbReference type="AlphaFoldDB" id="A0AAI8YNT3"/>
<feature type="compositionally biased region" description="Low complexity" evidence="1">
    <location>
        <begin position="77"/>
        <end position="87"/>
    </location>
</feature>
<name>A0AAI8YNT3_9PEZI</name>
<feature type="region of interest" description="Disordered" evidence="1">
    <location>
        <begin position="46"/>
        <end position="93"/>
    </location>
</feature>
<organism evidence="2 3">
    <name type="scientific">Anthostomella pinea</name>
    <dbReference type="NCBI Taxonomy" id="933095"/>
    <lineage>
        <taxon>Eukaryota</taxon>
        <taxon>Fungi</taxon>
        <taxon>Dikarya</taxon>
        <taxon>Ascomycota</taxon>
        <taxon>Pezizomycotina</taxon>
        <taxon>Sordariomycetes</taxon>
        <taxon>Xylariomycetidae</taxon>
        <taxon>Xylariales</taxon>
        <taxon>Xylariaceae</taxon>
        <taxon>Anthostomella</taxon>
    </lineage>
</organism>
<proteinExistence type="predicted"/>
<gene>
    <name evidence="2" type="ORF">KHLLAP_LOCUS12157</name>
</gene>
<feature type="region of interest" description="Disordered" evidence="1">
    <location>
        <begin position="1"/>
        <end position="27"/>
    </location>
</feature>
<keyword evidence="3" id="KW-1185">Reference proteome</keyword>
<accession>A0AAI8YNT3</accession>
<dbReference type="EMBL" id="CAUWAG010000018">
    <property type="protein sequence ID" value="CAJ2511689.1"/>
    <property type="molecule type" value="Genomic_DNA"/>
</dbReference>
<sequence length="123" mass="13181">MSTLENAPAQQEQLKRSSRKKTPKALTLQTDGVVTSIHTFIQDATPEIAVKPQDNVSDATNAEDSAGSNSDERADASEASWWSPSEARPVGAASSGFRGVLSKDLWETTSLYDWSGVLISGLK</sequence>
<evidence type="ECO:0000313" key="3">
    <source>
        <dbReference type="Proteomes" id="UP001295740"/>
    </source>
</evidence>
<protein>
    <submittedName>
        <fullName evidence="2">Uu.00g073140.m01.CDS01</fullName>
    </submittedName>
</protein>
<dbReference type="Proteomes" id="UP001295740">
    <property type="component" value="Unassembled WGS sequence"/>
</dbReference>
<feature type="compositionally biased region" description="Polar residues" evidence="1">
    <location>
        <begin position="54"/>
        <end position="69"/>
    </location>
</feature>
<evidence type="ECO:0000313" key="2">
    <source>
        <dbReference type="EMBL" id="CAJ2511689.1"/>
    </source>
</evidence>
<reference evidence="2" key="1">
    <citation type="submission" date="2023-10" db="EMBL/GenBank/DDBJ databases">
        <authorList>
            <person name="Hackl T."/>
        </authorList>
    </citation>
    <scope>NUCLEOTIDE SEQUENCE</scope>
</reference>